<comment type="subunit">
    <text evidence="4">Homotetramer.</text>
</comment>
<comment type="function">
    <text evidence="4">Initiates the rapid degradation of small, acid-soluble proteins during spore germination.</text>
</comment>
<dbReference type="Proteomes" id="UP000001661">
    <property type="component" value="Chromosome"/>
</dbReference>
<dbReference type="OrthoDB" id="9777293at2"/>
<dbReference type="InterPro" id="IPR005080">
    <property type="entry name" value="Peptidase_A25"/>
</dbReference>
<dbReference type="Gene3D" id="3.40.50.1450">
    <property type="entry name" value="HybD-like"/>
    <property type="match status" value="1"/>
</dbReference>
<comment type="catalytic activity">
    <reaction evidence="4">
        <text>Endopeptidase action with P4 Glu or Asp, P1 preferably Glu &gt; Asp, P1' hydrophobic and P2' Ala.</text>
        <dbReference type="EC" id="3.4.24.78"/>
    </reaction>
</comment>
<dbReference type="NCBIfam" id="TIGR01441">
    <property type="entry name" value="GPR"/>
    <property type="match status" value="1"/>
</dbReference>
<evidence type="ECO:0000256" key="1">
    <source>
        <dbReference type="ARBA" id="ARBA00022670"/>
    </source>
</evidence>
<evidence type="ECO:0000256" key="4">
    <source>
        <dbReference type="HAMAP-Rule" id="MF_00626"/>
    </source>
</evidence>
<dbReference type="eggNOG" id="COG0680">
    <property type="taxonomic scope" value="Bacteria"/>
</dbReference>
<dbReference type="STRING" id="574087.Acear_0598"/>
<accession>D9QV81</accession>
<protein>
    <recommendedName>
        <fullName evidence="4">Germination protease</fullName>
        <ecNumber evidence="4">3.4.24.78</ecNumber>
    </recommendedName>
    <alternativeName>
        <fullName evidence="4">GPR endopeptidase</fullName>
    </alternativeName>
    <alternativeName>
        <fullName evidence="4">Germination proteinase</fullName>
    </alternativeName>
    <alternativeName>
        <fullName evidence="4">Spore protease</fullName>
    </alternativeName>
</protein>
<dbReference type="MEROPS" id="A25.001"/>
<feature type="propeptide" id="PRO_5005045536" evidence="4">
    <location>
        <begin position="1"/>
        <end position="11"/>
    </location>
</feature>
<dbReference type="EC" id="3.4.24.78" evidence="4"/>
<feature type="chain" id="PRO_5023560110" description="Germination protease" evidence="4">
    <location>
        <begin position="12"/>
        <end position="332"/>
    </location>
</feature>
<evidence type="ECO:0000256" key="3">
    <source>
        <dbReference type="ARBA" id="ARBA00023145"/>
    </source>
</evidence>
<keyword evidence="3 4" id="KW-0865">Zymogen</keyword>
<dbReference type="KEGG" id="aar:Acear_0598"/>
<organism evidence="5 6">
    <name type="scientific">Acetohalobium arabaticum (strain ATCC 49924 / DSM 5501 / Z-7288)</name>
    <dbReference type="NCBI Taxonomy" id="574087"/>
    <lineage>
        <taxon>Bacteria</taxon>
        <taxon>Bacillati</taxon>
        <taxon>Bacillota</taxon>
        <taxon>Clostridia</taxon>
        <taxon>Halanaerobiales</taxon>
        <taxon>Halobacteroidaceae</taxon>
        <taxon>Acetohalobium</taxon>
    </lineage>
</organism>
<dbReference type="RefSeq" id="WP_013277586.1">
    <property type="nucleotide sequence ID" value="NC_014378.1"/>
</dbReference>
<name>D9QV81_ACEAZ</name>
<comment type="similarity">
    <text evidence="4">Belongs to the peptidase A25 family.</text>
</comment>
<dbReference type="EMBL" id="CP002105">
    <property type="protein sequence ID" value="ADL12140.1"/>
    <property type="molecule type" value="Genomic_DNA"/>
</dbReference>
<dbReference type="PIRSF" id="PIRSF019549">
    <property type="entry name" value="Peptidase_A25"/>
    <property type="match status" value="1"/>
</dbReference>
<dbReference type="GO" id="GO:0006508">
    <property type="term" value="P:proteolysis"/>
    <property type="evidence" value="ECO:0007669"/>
    <property type="project" value="UniProtKB-UniRule"/>
</dbReference>
<proteinExistence type="inferred from homology"/>
<dbReference type="AlphaFoldDB" id="D9QV81"/>
<keyword evidence="2 4" id="KW-0378">Hydrolase</keyword>
<dbReference type="Pfam" id="PF03418">
    <property type="entry name" value="Peptidase_A25"/>
    <property type="match status" value="2"/>
</dbReference>
<dbReference type="HOGENOM" id="CLU_055087_1_0_9"/>
<gene>
    <name evidence="4" type="primary">gpr</name>
    <name evidence="5" type="ordered locus">Acear_0598</name>
</gene>
<dbReference type="GO" id="GO:0004222">
    <property type="term" value="F:metalloendopeptidase activity"/>
    <property type="evidence" value="ECO:0007669"/>
    <property type="project" value="UniProtKB-UniRule"/>
</dbReference>
<dbReference type="InterPro" id="IPR023430">
    <property type="entry name" value="Pept_HybD-like_dom_sf"/>
</dbReference>
<evidence type="ECO:0000313" key="6">
    <source>
        <dbReference type="Proteomes" id="UP000001661"/>
    </source>
</evidence>
<dbReference type="GO" id="GO:0009847">
    <property type="term" value="P:spore germination"/>
    <property type="evidence" value="ECO:0007669"/>
    <property type="project" value="UniProtKB-UniRule"/>
</dbReference>
<dbReference type="SUPFAM" id="SSF53163">
    <property type="entry name" value="HybD-like"/>
    <property type="match status" value="1"/>
</dbReference>
<sequence>MSKDNINPYTDLAIESRDLAVERTGGEVKGVKVDEQTIDHAKITRIEVMNKQAAEALGKKPGHYITIHSDKLRENNRQIHEYLSGVMAAELNQLVDYNSLAKTFDQEPTILVIGLGNWNATPDALGPRVIHNLLVTRHLYDSSPEDVRDGMRPVCALAPGVLGLTGIETAEILKGVIDRVDPDLVVAVDSLVAKEAKHLNATIQISNTGIYPGSGLGKQRLGITKEDMEVPVIALGIPTVVNSVTIVNDTIDELMENRGLSNTNLQQELGQVNNQQKQQLIKRILQPYLGDLVVTPKGIDELIRDVGRIVAGGLNVAFHPDIKKEDVSLYLQ</sequence>
<keyword evidence="1 4" id="KW-0645">Protease</keyword>
<evidence type="ECO:0000313" key="5">
    <source>
        <dbReference type="EMBL" id="ADL12140.1"/>
    </source>
</evidence>
<comment type="PTM">
    <text evidence="4">Autoproteolytically processed. The inactive tetrameric zymogen termed p46 autoprocesses to a smaller form termed p41, which is active only during spore germination.</text>
</comment>
<dbReference type="HAMAP" id="MF_00626">
    <property type="entry name" value="Germination_prot"/>
    <property type="match status" value="1"/>
</dbReference>
<evidence type="ECO:0000256" key="2">
    <source>
        <dbReference type="ARBA" id="ARBA00022801"/>
    </source>
</evidence>
<keyword evidence="6" id="KW-1185">Reference proteome</keyword>
<reference evidence="5 6" key="1">
    <citation type="journal article" date="2010" name="Stand. Genomic Sci.">
        <title>Complete genome sequence of Acetohalobium arabaticum type strain (Z-7288).</title>
        <authorList>
            <person name="Sikorski J."/>
            <person name="Lapidus A."/>
            <person name="Chertkov O."/>
            <person name="Lucas S."/>
            <person name="Copeland A."/>
            <person name="Glavina Del Rio T."/>
            <person name="Nolan M."/>
            <person name="Tice H."/>
            <person name="Cheng J.F."/>
            <person name="Han C."/>
            <person name="Brambilla E."/>
            <person name="Pitluck S."/>
            <person name="Liolios K."/>
            <person name="Ivanova N."/>
            <person name="Mavromatis K."/>
            <person name="Mikhailova N."/>
            <person name="Pati A."/>
            <person name="Bruce D."/>
            <person name="Detter C."/>
            <person name="Tapia R."/>
            <person name="Goodwin L."/>
            <person name="Chen A."/>
            <person name="Palaniappan K."/>
            <person name="Land M."/>
            <person name="Hauser L."/>
            <person name="Chang Y.J."/>
            <person name="Jeffries C.D."/>
            <person name="Rohde M."/>
            <person name="Goker M."/>
            <person name="Spring S."/>
            <person name="Woyke T."/>
            <person name="Bristow J."/>
            <person name="Eisen J.A."/>
            <person name="Markowitz V."/>
            <person name="Hugenholtz P."/>
            <person name="Kyrpides N.C."/>
            <person name="Klenk H.P."/>
        </authorList>
    </citation>
    <scope>NUCLEOTIDE SEQUENCE [LARGE SCALE GENOMIC DNA]</scope>
    <source>
        <strain evidence="6">ATCC 49924 / DSM 5501 / Z-7288</strain>
    </source>
</reference>